<dbReference type="InParanoid" id="A0A7C8MSJ0"/>
<dbReference type="EMBL" id="WUBL01000063">
    <property type="protein sequence ID" value="KAF2967673.1"/>
    <property type="molecule type" value="Genomic_DNA"/>
</dbReference>
<dbReference type="SUPFAM" id="SSF56281">
    <property type="entry name" value="Metallo-hydrolase/oxidoreductase"/>
    <property type="match status" value="1"/>
</dbReference>
<gene>
    <name evidence="7" type="ORF">GQX73_g5896</name>
</gene>
<dbReference type="InterPro" id="IPR051013">
    <property type="entry name" value="MBL_superfamily_lactonases"/>
</dbReference>
<evidence type="ECO:0000256" key="3">
    <source>
        <dbReference type="ARBA" id="ARBA00022723"/>
    </source>
</evidence>
<dbReference type="GO" id="GO:0016787">
    <property type="term" value="F:hydrolase activity"/>
    <property type="evidence" value="ECO:0007669"/>
    <property type="project" value="UniProtKB-KW"/>
</dbReference>
<feature type="domain" description="Metallo-beta-lactamase" evidence="6">
    <location>
        <begin position="95"/>
        <end position="236"/>
    </location>
</feature>
<evidence type="ECO:0000259" key="6">
    <source>
        <dbReference type="Pfam" id="PF00753"/>
    </source>
</evidence>
<reference evidence="7 8" key="1">
    <citation type="submission" date="2019-12" db="EMBL/GenBank/DDBJ databases">
        <title>Draft genome sequence of the ascomycete Xylaria multiplex DSM 110363.</title>
        <authorList>
            <person name="Buettner E."/>
            <person name="Kellner H."/>
        </authorList>
    </citation>
    <scope>NUCLEOTIDE SEQUENCE [LARGE SCALE GENOMIC DNA]</scope>
    <source>
        <strain evidence="7 8">DSM 110363</strain>
    </source>
</reference>
<dbReference type="PANTHER" id="PTHR42978:SF2">
    <property type="entry name" value="102 KBASES UNSTABLE REGION: FROM 1 TO 119443"/>
    <property type="match status" value="1"/>
</dbReference>
<protein>
    <recommendedName>
        <fullName evidence="6">Metallo-beta-lactamase domain-containing protein</fullName>
    </recommendedName>
</protein>
<keyword evidence="5" id="KW-0862">Zinc</keyword>
<dbReference type="Gene3D" id="3.60.15.10">
    <property type="entry name" value="Ribonuclease Z/Hydroxyacylglutathione hydrolase-like"/>
    <property type="match status" value="1"/>
</dbReference>
<keyword evidence="8" id="KW-1185">Reference proteome</keyword>
<evidence type="ECO:0000256" key="5">
    <source>
        <dbReference type="ARBA" id="ARBA00022833"/>
    </source>
</evidence>
<dbReference type="Proteomes" id="UP000481858">
    <property type="component" value="Unassembled WGS sequence"/>
</dbReference>
<comment type="caution">
    <text evidence="7">The sequence shown here is derived from an EMBL/GenBank/DDBJ whole genome shotgun (WGS) entry which is preliminary data.</text>
</comment>
<dbReference type="Pfam" id="PF00753">
    <property type="entry name" value="Lactamase_B"/>
    <property type="match status" value="1"/>
</dbReference>
<keyword evidence="4" id="KW-0378">Hydrolase</keyword>
<dbReference type="AlphaFoldDB" id="A0A7C8MSJ0"/>
<accession>A0A7C8MSJ0</accession>
<keyword evidence="3" id="KW-0479">Metal-binding</keyword>
<sequence>MASHFLTRLETGLPTVQLHALSAGHFTLPEEQFVQPASPGARKTVPSLSFLIQHRNSSTGNVTRIVFDLGLRRVVERYSEPIQRHLATRQPLTTDPDVVESLRAGGLEPNDIDFVLYSHVHWDHVGEPRDFPESTFIVGHGSLDVLAGKSKSLRGSHSFFESDLLDPSRTIELPDPTGGGEVKNKPGNYIPSPQLPATINVNGPWEELEGLPAVLDVFKDGSLYIVDAPGHLPGHINLLARTLKDDGSASWVYLAGDACHDRRIIRKEKVISEWLDAHGRICCIHADRAQADETIERIRDLEGKGVEVILAHDVEWEGKVGNTKRFFGVESFDR</sequence>
<proteinExistence type="inferred from homology"/>
<organism evidence="7 8">
    <name type="scientific">Xylaria multiplex</name>
    <dbReference type="NCBI Taxonomy" id="323545"/>
    <lineage>
        <taxon>Eukaryota</taxon>
        <taxon>Fungi</taxon>
        <taxon>Dikarya</taxon>
        <taxon>Ascomycota</taxon>
        <taxon>Pezizomycotina</taxon>
        <taxon>Sordariomycetes</taxon>
        <taxon>Xylariomycetidae</taxon>
        <taxon>Xylariales</taxon>
        <taxon>Xylariaceae</taxon>
        <taxon>Xylaria</taxon>
    </lineage>
</organism>
<evidence type="ECO:0000313" key="7">
    <source>
        <dbReference type="EMBL" id="KAF2967673.1"/>
    </source>
</evidence>
<evidence type="ECO:0000256" key="1">
    <source>
        <dbReference type="ARBA" id="ARBA00001947"/>
    </source>
</evidence>
<evidence type="ECO:0000313" key="8">
    <source>
        <dbReference type="Proteomes" id="UP000481858"/>
    </source>
</evidence>
<dbReference type="InterPro" id="IPR001279">
    <property type="entry name" value="Metallo-B-lactamas"/>
</dbReference>
<dbReference type="CDD" id="cd07730">
    <property type="entry name" value="metallo-hydrolase-like_MBL-fold"/>
    <property type="match status" value="1"/>
</dbReference>
<comment type="cofactor">
    <cofactor evidence="1">
        <name>Zn(2+)</name>
        <dbReference type="ChEBI" id="CHEBI:29105"/>
    </cofactor>
</comment>
<dbReference type="OrthoDB" id="10250730at2759"/>
<dbReference type="GO" id="GO:0046872">
    <property type="term" value="F:metal ion binding"/>
    <property type="evidence" value="ECO:0007669"/>
    <property type="project" value="UniProtKB-KW"/>
</dbReference>
<dbReference type="InterPro" id="IPR036866">
    <property type="entry name" value="RibonucZ/Hydroxyglut_hydro"/>
</dbReference>
<comment type="similarity">
    <text evidence="2">Belongs to the metallo-beta-lactamase superfamily.</text>
</comment>
<name>A0A7C8MSJ0_9PEZI</name>
<evidence type="ECO:0000256" key="2">
    <source>
        <dbReference type="ARBA" id="ARBA00007749"/>
    </source>
</evidence>
<evidence type="ECO:0000256" key="4">
    <source>
        <dbReference type="ARBA" id="ARBA00022801"/>
    </source>
</evidence>
<dbReference type="PANTHER" id="PTHR42978">
    <property type="entry name" value="QUORUM-QUENCHING LACTONASE YTNP-RELATED-RELATED"/>
    <property type="match status" value="1"/>
</dbReference>